<accession>A0ACB9WRQ8</accession>
<evidence type="ECO:0000313" key="1">
    <source>
        <dbReference type="EMBL" id="KAI4815882.1"/>
    </source>
</evidence>
<name>A0ACB9WRQ8_CHAAC</name>
<dbReference type="Proteomes" id="UP001057452">
    <property type="component" value="Chromosome 13"/>
</dbReference>
<protein>
    <submittedName>
        <fullName evidence="1">Uncharacterized protein</fullName>
    </submittedName>
</protein>
<proteinExistence type="predicted"/>
<dbReference type="EMBL" id="CM043797">
    <property type="protein sequence ID" value="KAI4815882.1"/>
    <property type="molecule type" value="Genomic_DNA"/>
</dbReference>
<sequence>MHEISLQPTVVFSRRSSPFRPLHSEPCHPGNPAPVYHAHIPYASTAASYPPSPLSPSGGQGCVRAEAVPEKDGGGDALPSEPSQLQISASGELLGVSSDPAGSESLPALLHHCITKAKGGAANNNNNTTSVRRTGVCPSQTQQQSQTPQEGEDLHRKRKRQNKKNPYVYLTSFLHRRQSEEDQTGILASADSEGPNYGTLR</sequence>
<keyword evidence="2" id="KW-1185">Reference proteome</keyword>
<gene>
    <name evidence="1" type="ORF">KUCAC02_006009</name>
</gene>
<comment type="caution">
    <text evidence="1">The sequence shown here is derived from an EMBL/GenBank/DDBJ whole genome shotgun (WGS) entry which is preliminary data.</text>
</comment>
<organism evidence="1 2">
    <name type="scientific">Chaenocephalus aceratus</name>
    <name type="common">Blackfin icefish</name>
    <name type="synonym">Chaenichthys aceratus</name>
    <dbReference type="NCBI Taxonomy" id="36190"/>
    <lineage>
        <taxon>Eukaryota</taxon>
        <taxon>Metazoa</taxon>
        <taxon>Chordata</taxon>
        <taxon>Craniata</taxon>
        <taxon>Vertebrata</taxon>
        <taxon>Euteleostomi</taxon>
        <taxon>Actinopterygii</taxon>
        <taxon>Neopterygii</taxon>
        <taxon>Teleostei</taxon>
        <taxon>Neoteleostei</taxon>
        <taxon>Acanthomorphata</taxon>
        <taxon>Eupercaria</taxon>
        <taxon>Perciformes</taxon>
        <taxon>Notothenioidei</taxon>
        <taxon>Channichthyidae</taxon>
        <taxon>Chaenocephalus</taxon>
    </lineage>
</organism>
<evidence type="ECO:0000313" key="2">
    <source>
        <dbReference type="Proteomes" id="UP001057452"/>
    </source>
</evidence>
<reference evidence="1" key="1">
    <citation type="submission" date="2022-05" db="EMBL/GenBank/DDBJ databases">
        <title>Chromosome-level genome of Chaenocephalus aceratus.</title>
        <authorList>
            <person name="Park H."/>
        </authorList>
    </citation>
    <scope>NUCLEOTIDE SEQUENCE</scope>
    <source>
        <strain evidence="1">KU_202001</strain>
    </source>
</reference>